<feature type="domain" description="Exoribonuclease phosphorolytic" evidence="8">
    <location>
        <begin position="183"/>
        <end position="248"/>
    </location>
</feature>
<evidence type="ECO:0000256" key="5">
    <source>
        <dbReference type="ARBA" id="ARBA00022884"/>
    </source>
</evidence>
<evidence type="ECO:0000256" key="2">
    <source>
        <dbReference type="ARBA" id="ARBA00004496"/>
    </source>
</evidence>
<dbReference type="Pfam" id="PF03725">
    <property type="entry name" value="RNase_PH_C"/>
    <property type="match status" value="1"/>
</dbReference>
<sequence>MNHQQKFINLALSESIRIDNRAVYDYRKVQFLFSENVSGQVQVNLGNTKILAKVSGEISRPTASNPHEGILQFNIDFSQMSDQKFESKFTERELNITMLLEKALKKSKAVDVEGLCLVAGKKVWSIRVDLRVLDNDGNITDCACIAAITSLLHFKRPEVTVQGDELTIHSTEDKHPIPLSIHHIPICTTFGFFDDGQYLVVDPCLVEEQTMESEMTVVMNVHREVCTISKSGGVPLEIDQILRCCQIGSIKAGEVTNLIRNAIHGVSPDSL</sequence>
<dbReference type="GO" id="GO:0034475">
    <property type="term" value="P:U4 snRNA 3'-end processing"/>
    <property type="evidence" value="ECO:0007669"/>
    <property type="project" value="TreeGrafter"/>
</dbReference>
<dbReference type="EMBL" id="JADGJW010000121">
    <property type="protein sequence ID" value="KAJ3223668.1"/>
    <property type="molecule type" value="Genomic_DNA"/>
</dbReference>
<name>A0AAD5U463_9FUNG</name>
<keyword evidence="4" id="KW-0963">Cytoplasm</keyword>
<dbReference type="SUPFAM" id="SSF54211">
    <property type="entry name" value="Ribosomal protein S5 domain 2-like"/>
    <property type="match status" value="1"/>
</dbReference>
<evidence type="ECO:0000313" key="10">
    <source>
        <dbReference type="Proteomes" id="UP001211065"/>
    </source>
</evidence>
<dbReference type="InterPro" id="IPR020568">
    <property type="entry name" value="Ribosomal_Su5_D2-typ_SF"/>
</dbReference>
<comment type="similarity">
    <text evidence="3">Belongs to the RNase PH family.</text>
</comment>
<dbReference type="GO" id="GO:0000177">
    <property type="term" value="C:cytoplasmic exosome (RNase complex)"/>
    <property type="evidence" value="ECO:0007669"/>
    <property type="project" value="TreeGrafter"/>
</dbReference>
<dbReference type="InterPro" id="IPR027408">
    <property type="entry name" value="PNPase/RNase_PH_dom_sf"/>
</dbReference>
<feature type="domain" description="Exoribonuclease phosphorolytic" evidence="7">
    <location>
        <begin position="30"/>
        <end position="157"/>
    </location>
</feature>
<dbReference type="InterPro" id="IPR015847">
    <property type="entry name" value="ExoRNase_PH_dom2"/>
</dbReference>
<evidence type="ECO:0000259" key="7">
    <source>
        <dbReference type="Pfam" id="PF01138"/>
    </source>
</evidence>
<dbReference type="InterPro" id="IPR050590">
    <property type="entry name" value="Exosome_comp_Rrp42_subfam"/>
</dbReference>
<dbReference type="GO" id="GO:0000467">
    <property type="term" value="P:exonucleolytic trimming to generate mature 3'-end of 5.8S rRNA from tricistronic rRNA transcript (SSU-rRNA, 5.8S rRNA, LSU-rRNA)"/>
    <property type="evidence" value="ECO:0007669"/>
    <property type="project" value="TreeGrafter"/>
</dbReference>
<dbReference type="GO" id="GO:0016075">
    <property type="term" value="P:rRNA catabolic process"/>
    <property type="evidence" value="ECO:0007669"/>
    <property type="project" value="TreeGrafter"/>
</dbReference>
<dbReference type="PANTHER" id="PTHR11097">
    <property type="entry name" value="EXOSOME COMPLEX EXONUCLEASE RIBOSOMAL RNA PROCESSING PROTEIN"/>
    <property type="match status" value="1"/>
</dbReference>
<dbReference type="InterPro" id="IPR001247">
    <property type="entry name" value="ExoRNase_PH_dom1"/>
</dbReference>
<dbReference type="Pfam" id="PF01138">
    <property type="entry name" value="RNase_PH"/>
    <property type="match status" value="1"/>
</dbReference>
<dbReference type="Proteomes" id="UP001211065">
    <property type="component" value="Unassembled WGS sequence"/>
</dbReference>
<dbReference type="Gene3D" id="3.30.230.70">
    <property type="entry name" value="GHMP Kinase, N-terminal domain"/>
    <property type="match status" value="1"/>
</dbReference>
<dbReference type="AlphaFoldDB" id="A0AAD5U463"/>
<comment type="subcellular location">
    <subcellularLocation>
        <location evidence="2">Cytoplasm</location>
    </subcellularLocation>
    <subcellularLocation>
        <location evidence="1">Nucleus</location>
    </subcellularLocation>
</comment>
<dbReference type="GO" id="GO:0034473">
    <property type="term" value="P:U1 snRNA 3'-end processing"/>
    <property type="evidence" value="ECO:0007669"/>
    <property type="project" value="TreeGrafter"/>
</dbReference>
<proteinExistence type="inferred from homology"/>
<dbReference type="GO" id="GO:0000176">
    <property type="term" value="C:nuclear exosome (RNase complex)"/>
    <property type="evidence" value="ECO:0007669"/>
    <property type="project" value="TreeGrafter"/>
</dbReference>
<keyword evidence="5" id="KW-0694">RNA-binding</keyword>
<evidence type="ECO:0000256" key="4">
    <source>
        <dbReference type="ARBA" id="ARBA00022490"/>
    </source>
</evidence>
<dbReference type="GO" id="GO:0035925">
    <property type="term" value="F:mRNA 3'-UTR AU-rich region binding"/>
    <property type="evidence" value="ECO:0007669"/>
    <property type="project" value="TreeGrafter"/>
</dbReference>
<dbReference type="InterPro" id="IPR033100">
    <property type="entry name" value="Rrp45"/>
</dbReference>
<keyword evidence="6" id="KW-0539">Nucleus</keyword>
<dbReference type="CDD" id="cd11368">
    <property type="entry name" value="RNase_PH_RRP45"/>
    <property type="match status" value="1"/>
</dbReference>
<evidence type="ECO:0000256" key="3">
    <source>
        <dbReference type="ARBA" id="ARBA00006678"/>
    </source>
</evidence>
<evidence type="ECO:0000256" key="1">
    <source>
        <dbReference type="ARBA" id="ARBA00004123"/>
    </source>
</evidence>
<dbReference type="PANTHER" id="PTHR11097:SF14">
    <property type="entry name" value="EXOSOME COMPLEX COMPONENT RRP45"/>
    <property type="match status" value="1"/>
</dbReference>
<organism evidence="9 10">
    <name type="scientific">Clydaea vesicula</name>
    <dbReference type="NCBI Taxonomy" id="447962"/>
    <lineage>
        <taxon>Eukaryota</taxon>
        <taxon>Fungi</taxon>
        <taxon>Fungi incertae sedis</taxon>
        <taxon>Chytridiomycota</taxon>
        <taxon>Chytridiomycota incertae sedis</taxon>
        <taxon>Chytridiomycetes</taxon>
        <taxon>Lobulomycetales</taxon>
        <taxon>Lobulomycetaceae</taxon>
        <taxon>Clydaea</taxon>
    </lineage>
</organism>
<comment type="caution">
    <text evidence="9">The sequence shown here is derived from an EMBL/GenBank/DDBJ whole genome shotgun (WGS) entry which is preliminary data.</text>
</comment>
<keyword evidence="10" id="KW-1185">Reference proteome</keyword>
<protein>
    <submittedName>
        <fullName evidence="9">Exosome complex component RRP45</fullName>
    </submittedName>
</protein>
<accession>A0AAD5U463</accession>
<dbReference type="InterPro" id="IPR036345">
    <property type="entry name" value="ExoRNase_PH_dom2_sf"/>
</dbReference>
<evidence type="ECO:0000313" key="9">
    <source>
        <dbReference type="EMBL" id="KAJ3223668.1"/>
    </source>
</evidence>
<dbReference type="GO" id="GO:0071035">
    <property type="term" value="P:nuclear polyadenylation-dependent rRNA catabolic process"/>
    <property type="evidence" value="ECO:0007669"/>
    <property type="project" value="TreeGrafter"/>
</dbReference>
<evidence type="ECO:0000259" key="8">
    <source>
        <dbReference type="Pfam" id="PF03725"/>
    </source>
</evidence>
<dbReference type="GO" id="GO:0071038">
    <property type="term" value="P:TRAMP-dependent tRNA surveillance pathway"/>
    <property type="evidence" value="ECO:0007669"/>
    <property type="project" value="TreeGrafter"/>
</dbReference>
<dbReference type="SUPFAM" id="SSF55666">
    <property type="entry name" value="Ribonuclease PH domain 2-like"/>
    <property type="match status" value="1"/>
</dbReference>
<gene>
    <name evidence="9" type="primary">EXOSC9</name>
    <name evidence="9" type="ORF">HK099_000843</name>
</gene>
<dbReference type="GO" id="GO:0071028">
    <property type="term" value="P:nuclear mRNA surveillance"/>
    <property type="evidence" value="ECO:0007669"/>
    <property type="project" value="TreeGrafter"/>
</dbReference>
<dbReference type="GO" id="GO:0034476">
    <property type="term" value="P:U5 snRNA 3'-end processing"/>
    <property type="evidence" value="ECO:0007669"/>
    <property type="project" value="TreeGrafter"/>
</dbReference>
<reference evidence="9" key="1">
    <citation type="submission" date="2020-05" db="EMBL/GenBank/DDBJ databases">
        <title>Phylogenomic resolution of chytrid fungi.</title>
        <authorList>
            <person name="Stajich J.E."/>
            <person name="Amses K."/>
            <person name="Simmons R."/>
            <person name="Seto K."/>
            <person name="Myers J."/>
            <person name="Bonds A."/>
            <person name="Quandt C.A."/>
            <person name="Barry K."/>
            <person name="Liu P."/>
            <person name="Grigoriev I."/>
            <person name="Longcore J.E."/>
            <person name="James T.Y."/>
        </authorList>
    </citation>
    <scope>NUCLEOTIDE SEQUENCE</scope>
    <source>
        <strain evidence="9">JEL0476</strain>
    </source>
</reference>
<evidence type="ECO:0000256" key="6">
    <source>
        <dbReference type="ARBA" id="ARBA00023242"/>
    </source>
</evidence>